<dbReference type="Proteomes" id="UP000095192">
    <property type="component" value="Unassembled WGS sequence"/>
</dbReference>
<proteinExistence type="predicted"/>
<dbReference type="EMBL" id="JROU02000257">
    <property type="protein sequence ID" value="OEH79876.1"/>
    <property type="molecule type" value="Genomic_DNA"/>
</dbReference>
<comment type="caution">
    <text evidence="1">The sequence shown here is derived from an EMBL/GenBank/DDBJ whole genome shotgun (WGS) entry which is preliminary data.</text>
</comment>
<name>A0A1D3D8T2_9EIME</name>
<evidence type="ECO:0000313" key="1">
    <source>
        <dbReference type="EMBL" id="OEH79876.1"/>
    </source>
</evidence>
<dbReference type="InParanoid" id="A0A1D3D8T2"/>
<gene>
    <name evidence="1" type="ORF">cyc_02235</name>
</gene>
<reference evidence="1 2" key="1">
    <citation type="journal article" date="2016" name="BMC Genomics">
        <title>Comparative genomics reveals Cyclospora cayetanensis possesses coccidia-like metabolism and invasion components but unique surface antigens.</title>
        <authorList>
            <person name="Liu S."/>
            <person name="Wang L."/>
            <person name="Zheng H."/>
            <person name="Xu Z."/>
            <person name="Roellig D.M."/>
            <person name="Li N."/>
            <person name="Frace M.A."/>
            <person name="Tang K."/>
            <person name="Arrowood M.J."/>
            <person name="Moss D.M."/>
            <person name="Zhang L."/>
            <person name="Feng Y."/>
            <person name="Xiao L."/>
        </authorList>
    </citation>
    <scope>NUCLEOTIDE SEQUENCE [LARGE SCALE GENOMIC DNA]</scope>
    <source>
        <strain evidence="1 2">CHN_HEN01</strain>
    </source>
</reference>
<protein>
    <submittedName>
        <fullName evidence="1">Uncharacterized protein</fullName>
    </submittedName>
</protein>
<evidence type="ECO:0000313" key="2">
    <source>
        <dbReference type="Proteomes" id="UP000095192"/>
    </source>
</evidence>
<dbReference type="AlphaFoldDB" id="A0A1D3D8T2"/>
<accession>A0A1D3D8T2</accession>
<dbReference type="VEuPathDB" id="ToxoDB:cyc_02235"/>
<organism evidence="1 2">
    <name type="scientific">Cyclospora cayetanensis</name>
    <dbReference type="NCBI Taxonomy" id="88456"/>
    <lineage>
        <taxon>Eukaryota</taxon>
        <taxon>Sar</taxon>
        <taxon>Alveolata</taxon>
        <taxon>Apicomplexa</taxon>
        <taxon>Conoidasida</taxon>
        <taxon>Coccidia</taxon>
        <taxon>Eucoccidiorida</taxon>
        <taxon>Eimeriorina</taxon>
        <taxon>Eimeriidae</taxon>
        <taxon>Cyclospora</taxon>
    </lineage>
</organism>
<keyword evidence="2" id="KW-1185">Reference proteome</keyword>
<sequence>MPNPLQVVDRKVGLNSVVCTCNIRRVSSSHRGLQLSLNQAFEEHLKPLIRIPSEAACDHFPADGRTFDLPSSRRSPDVCTVESRKLFMRQTREEGARA</sequence>